<feature type="transmembrane region" description="Helical" evidence="1">
    <location>
        <begin position="5"/>
        <end position="27"/>
    </location>
</feature>
<organism evidence="2 3">
    <name type="scientific">Methanosarcina mazei (strain ATCC BAA-159 / DSM 3647 / Goe1 / Go1 / JCM 11833 / OCM 88)</name>
    <name type="common">Methanosarcina frisia</name>
    <dbReference type="NCBI Taxonomy" id="192952"/>
    <lineage>
        <taxon>Archaea</taxon>
        <taxon>Methanobacteriati</taxon>
        <taxon>Methanobacteriota</taxon>
        <taxon>Stenosarchaea group</taxon>
        <taxon>Methanomicrobia</taxon>
        <taxon>Methanosarcinales</taxon>
        <taxon>Methanosarcinaceae</taxon>
        <taxon>Methanosarcina</taxon>
    </lineage>
</organism>
<sequence length="75" mass="8623">MNSDLFCIICSLFSAVYFLSCLLSQLFTFSAVYFLSCLLSQLFTFLSRLISLCITSSESRKKNRKPDVETHHKKT</sequence>
<gene>
    <name evidence="2" type="ordered locus">MM_1532</name>
</gene>
<dbReference type="KEGG" id="mma:MM_1532"/>
<accession>Q8PWP4</accession>
<evidence type="ECO:0000256" key="1">
    <source>
        <dbReference type="SAM" id="Phobius"/>
    </source>
</evidence>
<name>Q8PWP4_METMA</name>
<keyword evidence="1" id="KW-0472">Membrane</keyword>
<dbReference type="Proteomes" id="UP000000595">
    <property type="component" value="Chromosome"/>
</dbReference>
<proteinExistence type="predicted"/>
<protein>
    <submittedName>
        <fullName evidence="2">Uncharacterized protein</fullName>
    </submittedName>
</protein>
<evidence type="ECO:0000313" key="2">
    <source>
        <dbReference type="EMBL" id="AAM31228.1"/>
    </source>
</evidence>
<dbReference type="AlphaFoldDB" id="Q8PWP4"/>
<dbReference type="HOGENOM" id="CLU_2662382_0_0_2"/>
<dbReference type="EMBL" id="AE008384">
    <property type="protein sequence ID" value="AAM31228.1"/>
    <property type="molecule type" value="Genomic_DNA"/>
</dbReference>
<reference evidence="2 3" key="1">
    <citation type="journal article" date="2002" name="J. Mol. Microbiol. Biotechnol.">
        <title>The genome of Methanosarcina mazei: evidence for lateral gene transfer between Bacteria and Archaea.</title>
        <authorList>
            <person name="Deppenmeier U."/>
            <person name="Johann A."/>
            <person name="Hartsch T."/>
            <person name="Merkl R."/>
            <person name="Schmitz R.A."/>
            <person name="Martinez-Arias R."/>
            <person name="Henne A."/>
            <person name="Wiezer A."/>
            <person name="Baumer S."/>
            <person name="Jacobi C."/>
            <person name="Bruggemann H."/>
            <person name="Lienard T."/>
            <person name="Christmann A."/>
            <person name="Bomeke M."/>
            <person name="Steckel S."/>
            <person name="Bhattacharyya A."/>
            <person name="Lykidis A."/>
            <person name="Overbeek R."/>
            <person name="Klenk H.P."/>
            <person name="Gunsalus R.P."/>
            <person name="Fritz H.J."/>
            <person name="Gottschalk G."/>
        </authorList>
    </citation>
    <scope>NUCLEOTIDE SEQUENCE [LARGE SCALE GENOMIC DNA]</scope>
    <source>
        <strain evidence="3">ATCC BAA-159 / DSM 3647 / Goe1 / Go1 / JCM 11833 / OCM 88</strain>
    </source>
</reference>
<evidence type="ECO:0000313" key="3">
    <source>
        <dbReference type="Proteomes" id="UP000000595"/>
    </source>
</evidence>
<keyword evidence="1" id="KW-1133">Transmembrane helix</keyword>
<keyword evidence="1" id="KW-0812">Transmembrane</keyword>
<feature type="transmembrane region" description="Helical" evidence="1">
    <location>
        <begin position="33"/>
        <end position="55"/>
    </location>
</feature>